<feature type="disulfide bond" evidence="22">
    <location>
        <begin position="293"/>
        <end position="479"/>
    </location>
</feature>
<evidence type="ECO:0000256" key="23">
    <source>
        <dbReference type="PIRSR" id="PIRSR621190-4"/>
    </source>
</evidence>
<comment type="subcellular location">
    <subcellularLocation>
        <location evidence="1">Secreted</location>
        <location evidence="1">Extracellular space</location>
        <location evidence="1">Extracellular matrix</location>
    </subcellularLocation>
</comment>
<feature type="binding site" evidence="21">
    <location>
        <position position="168"/>
    </location>
    <ligand>
        <name>Zn(2+)</name>
        <dbReference type="ChEBI" id="CHEBI:29105"/>
        <label>1</label>
    </ligand>
</feature>
<feature type="binding site" evidence="20">
    <location>
        <position position="218"/>
    </location>
    <ligand>
        <name>Zn(2+)</name>
        <dbReference type="ChEBI" id="CHEBI:29105"/>
        <label>2</label>
        <note>catalytic</note>
    </ligand>
</feature>
<feature type="repeat" description="Hemopexin" evidence="24">
    <location>
        <begin position="388"/>
        <end position="435"/>
    </location>
</feature>
<feature type="chain" id="PRO_5010575980" description="Collagenase 3" evidence="25">
    <location>
        <begin position="18"/>
        <end position="479"/>
    </location>
</feature>
<dbReference type="eggNOG" id="KOG1565">
    <property type="taxonomic scope" value="Eukaryota"/>
</dbReference>
<evidence type="ECO:0000256" key="17">
    <source>
        <dbReference type="ARBA" id="ARBA00023180"/>
    </source>
</evidence>
<evidence type="ECO:0000256" key="22">
    <source>
        <dbReference type="PIRSR" id="PIRSR621190-3"/>
    </source>
</evidence>
<dbReference type="Proteomes" id="UP000189705">
    <property type="component" value="Unplaced"/>
</dbReference>
<dbReference type="GO" id="GO:0006508">
    <property type="term" value="P:proteolysis"/>
    <property type="evidence" value="ECO:0007669"/>
    <property type="project" value="UniProtKB-KW"/>
</dbReference>
<evidence type="ECO:0000256" key="4">
    <source>
        <dbReference type="ARBA" id="ARBA00022525"/>
    </source>
</evidence>
<keyword evidence="11 20" id="KW-0862">Zinc</keyword>
<dbReference type="InterPro" id="IPR021190">
    <property type="entry name" value="Pept_M10A"/>
</dbReference>
<feature type="signal peptide" evidence="25">
    <location>
        <begin position="1"/>
        <end position="17"/>
    </location>
</feature>
<feature type="binding site" evidence="21">
    <location>
        <position position="170"/>
    </location>
    <ligand>
        <name>Zn(2+)</name>
        <dbReference type="ChEBI" id="CHEBI:29105"/>
        <label>1</label>
    </ligand>
</feature>
<feature type="active site" evidence="19">
    <location>
        <position position="219"/>
    </location>
</feature>
<dbReference type="InterPro" id="IPR006026">
    <property type="entry name" value="Peptidase_Metallo"/>
</dbReference>
<evidence type="ECO:0000256" key="3">
    <source>
        <dbReference type="ARBA" id="ARBA00018037"/>
    </source>
</evidence>
<organism evidence="27 28">
    <name type="scientific">Alligator sinensis</name>
    <name type="common">Chinese alligator</name>
    <dbReference type="NCBI Taxonomy" id="38654"/>
    <lineage>
        <taxon>Eukaryota</taxon>
        <taxon>Metazoa</taxon>
        <taxon>Chordata</taxon>
        <taxon>Craniata</taxon>
        <taxon>Vertebrata</taxon>
        <taxon>Euteleostomi</taxon>
        <taxon>Archelosauria</taxon>
        <taxon>Archosauria</taxon>
        <taxon>Crocodylia</taxon>
        <taxon>Alligatoridae</taxon>
        <taxon>Alligatorinae</taxon>
        <taxon>Alligator</taxon>
    </lineage>
</organism>
<evidence type="ECO:0000256" key="12">
    <source>
        <dbReference type="ARBA" id="ARBA00022837"/>
    </source>
</evidence>
<dbReference type="AlphaFoldDB" id="A0A1U7SB71"/>
<feature type="binding site" evidence="20">
    <location>
        <position position="222"/>
    </location>
    <ligand>
        <name>Zn(2+)</name>
        <dbReference type="ChEBI" id="CHEBI:29105"/>
        <label>2</label>
        <note>catalytic</note>
    </ligand>
</feature>
<evidence type="ECO:0000256" key="2">
    <source>
        <dbReference type="ARBA" id="ARBA00010370"/>
    </source>
</evidence>
<feature type="binding site" evidence="21">
    <location>
        <position position="183"/>
    </location>
    <ligand>
        <name>Zn(2+)</name>
        <dbReference type="ChEBI" id="CHEBI:29105"/>
        <label>1</label>
    </ligand>
</feature>
<feature type="repeat" description="Hemopexin" evidence="24">
    <location>
        <begin position="296"/>
        <end position="339"/>
    </location>
</feature>
<dbReference type="InterPro" id="IPR036375">
    <property type="entry name" value="Hemopexin-like_dom_sf"/>
</dbReference>
<evidence type="ECO:0000256" key="10">
    <source>
        <dbReference type="ARBA" id="ARBA00022801"/>
    </source>
</evidence>
<dbReference type="InterPro" id="IPR000585">
    <property type="entry name" value="Hemopexin-like_dom"/>
</dbReference>
<feature type="binding site" evidence="21">
    <location>
        <position position="176"/>
    </location>
    <ligand>
        <name>Ca(2+)</name>
        <dbReference type="ChEBI" id="CHEBI:29108"/>
        <label>3</label>
    </ligand>
</feature>
<keyword evidence="4" id="KW-0964">Secreted</keyword>
<evidence type="ECO:0000256" key="18">
    <source>
        <dbReference type="ARBA" id="ARBA00031807"/>
    </source>
</evidence>
<dbReference type="CDD" id="cd04278">
    <property type="entry name" value="ZnMc_MMP"/>
    <property type="match status" value="1"/>
</dbReference>
<keyword evidence="16 22" id="KW-1015">Disulfide bond</keyword>
<dbReference type="InParanoid" id="A0A1U7SB71"/>
<reference evidence="28" key="1">
    <citation type="submission" date="2025-08" db="UniProtKB">
        <authorList>
            <consortium name="RefSeq"/>
        </authorList>
    </citation>
    <scope>IDENTIFICATION</scope>
</reference>
<evidence type="ECO:0000256" key="16">
    <source>
        <dbReference type="ARBA" id="ARBA00023157"/>
    </source>
</evidence>
<dbReference type="Pfam" id="PF00045">
    <property type="entry name" value="Hemopexin"/>
    <property type="match status" value="4"/>
</dbReference>
<dbReference type="InterPro" id="IPR036365">
    <property type="entry name" value="PGBD-like_sf"/>
</dbReference>
<feature type="repeat" description="Hemopexin" evidence="24">
    <location>
        <begin position="436"/>
        <end position="479"/>
    </location>
</feature>
<evidence type="ECO:0000256" key="14">
    <source>
        <dbReference type="ARBA" id="ARBA00023105"/>
    </source>
</evidence>
<dbReference type="GO" id="GO:0005615">
    <property type="term" value="C:extracellular space"/>
    <property type="evidence" value="ECO:0007669"/>
    <property type="project" value="TreeGrafter"/>
</dbReference>
<evidence type="ECO:0000256" key="5">
    <source>
        <dbReference type="ARBA" id="ARBA00022530"/>
    </source>
</evidence>
<dbReference type="InterPro" id="IPR001818">
    <property type="entry name" value="Pept_M10_metallopeptidase"/>
</dbReference>
<evidence type="ECO:0000256" key="1">
    <source>
        <dbReference type="ARBA" id="ARBA00004498"/>
    </source>
</evidence>
<feature type="binding site" evidence="21">
    <location>
        <position position="201"/>
    </location>
    <ligand>
        <name>Ca(2+)</name>
        <dbReference type="ChEBI" id="CHEBI:29108"/>
        <label>3</label>
    </ligand>
</feature>
<evidence type="ECO:0000313" key="28">
    <source>
        <dbReference type="RefSeq" id="XP_006038116.1"/>
    </source>
</evidence>
<feature type="binding site" evidence="21">
    <location>
        <position position="300"/>
    </location>
    <ligand>
        <name>Ca(2+)</name>
        <dbReference type="ChEBI" id="CHEBI:29108"/>
        <label>4</label>
    </ligand>
</feature>
<dbReference type="STRING" id="38654.A0A1U7SB71"/>
<dbReference type="InterPro" id="IPR002477">
    <property type="entry name" value="Peptidoglycan-bd-like"/>
</dbReference>
<proteinExistence type="inferred from homology"/>
<dbReference type="PIRSF" id="PIRSF001191">
    <property type="entry name" value="Peptidase_M10A_matrix"/>
    <property type="match status" value="1"/>
</dbReference>
<feature type="binding site" evidence="21">
    <location>
        <position position="158"/>
    </location>
    <ligand>
        <name>Ca(2+)</name>
        <dbReference type="ChEBI" id="CHEBI:29108"/>
        <label>2</label>
    </ligand>
</feature>
<feature type="binding site" evidence="21">
    <location>
        <position position="124"/>
    </location>
    <ligand>
        <name>Ca(2+)</name>
        <dbReference type="ChEBI" id="CHEBI:29108"/>
        <label>1</label>
    </ligand>
</feature>
<evidence type="ECO:0000256" key="6">
    <source>
        <dbReference type="ARBA" id="ARBA00022670"/>
    </source>
</evidence>
<dbReference type="Pfam" id="PF01471">
    <property type="entry name" value="PG_binding_1"/>
    <property type="match status" value="1"/>
</dbReference>
<dbReference type="CDD" id="cd00094">
    <property type="entry name" value="HX"/>
    <property type="match status" value="1"/>
</dbReference>
<feature type="binding site" evidence="20">
    <location>
        <position position="228"/>
    </location>
    <ligand>
        <name>Zn(2+)</name>
        <dbReference type="ChEBI" id="CHEBI:29105"/>
        <label>2</label>
        <note>catalytic</note>
    </ligand>
</feature>
<dbReference type="PROSITE" id="PS00546">
    <property type="entry name" value="CYSTEINE_SWITCH"/>
    <property type="match status" value="1"/>
</dbReference>
<dbReference type="SMART" id="SM00235">
    <property type="entry name" value="ZnMc"/>
    <property type="match status" value="1"/>
</dbReference>
<evidence type="ECO:0000256" key="9">
    <source>
        <dbReference type="ARBA" id="ARBA00022737"/>
    </source>
</evidence>
<name>A0A1U7SB71_ALLSI</name>
<dbReference type="KEGG" id="asn:102386892"/>
<keyword evidence="5" id="KW-0272">Extracellular matrix</keyword>
<dbReference type="SMART" id="SM00120">
    <property type="entry name" value="HX"/>
    <property type="match status" value="4"/>
</dbReference>
<feature type="repeat" description="Hemopexin" evidence="24">
    <location>
        <begin position="340"/>
        <end position="386"/>
    </location>
</feature>
<dbReference type="PANTHER" id="PTHR10201:SF165">
    <property type="entry name" value="COLLAGENASE 3"/>
    <property type="match status" value="1"/>
</dbReference>
<feature type="binding site" evidence="21">
    <location>
        <position position="175"/>
    </location>
    <ligand>
        <name>Ca(2+)</name>
        <dbReference type="ChEBI" id="CHEBI:29108"/>
        <label>3</label>
    </ligand>
</feature>
<feature type="binding site" evidence="21">
    <location>
        <position position="196"/>
    </location>
    <ligand>
        <name>Zn(2+)</name>
        <dbReference type="ChEBI" id="CHEBI:29105"/>
        <label>1</label>
    </ligand>
</feature>
<evidence type="ECO:0000256" key="25">
    <source>
        <dbReference type="SAM" id="SignalP"/>
    </source>
</evidence>
<dbReference type="GeneID" id="102386892"/>
<comment type="cofactor">
    <cofactor evidence="21">
        <name>Zn(2+)</name>
        <dbReference type="ChEBI" id="CHEBI:29105"/>
    </cofactor>
    <text evidence="21">Binds 2 Zn(2+) ions per subunit.</text>
</comment>
<comment type="similarity">
    <text evidence="2">Belongs to the peptidase M10A family.</text>
</comment>
<dbReference type="FunFam" id="3.40.390.10:FF:000007">
    <property type="entry name" value="Collagenase 3"/>
    <property type="match status" value="1"/>
</dbReference>
<dbReference type="InterPro" id="IPR033739">
    <property type="entry name" value="M10A_MMP"/>
</dbReference>
<keyword evidence="14" id="KW-0177">Collagen degradation</keyword>
<feature type="binding site" evidence="21">
    <location>
        <position position="394"/>
    </location>
    <ligand>
        <name>Ca(2+)</name>
        <dbReference type="ChEBI" id="CHEBI:29108"/>
        <label>5</label>
    </ligand>
</feature>
<dbReference type="GO" id="GO:0008270">
    <property type="term" value="F:zinc ion binding"/>
    <property type="evidence" value="ECO:0007669"/>
    <property type="project" value="InterPro"/>
</dbReference>
<evidence type="ECO:0000256" key="15">
    <source>
        <dbReference type="ARBA" id="ARBA00023145"/>
    </source>
</evidence>
<protein>
    <recommendedName>
        <fullName evidence="3">Collagenase 3</fullName>
    </recommendedName>
    <alternativeName>
        <fullName evidence="18">Matrix metalloproteinase-13</fullName>
    </alternativeName>
</protein>
<dbReference type="InterPro" id="IPR024079">
    <property type="entry name" value="MetalloPept_cat_dom_sf"/>
</dbReference>
<dbReference type="Gene3D" id="3.40.390.10">
    <property type="entry name" value="Collagenase (Catalytic Domain)"/>
    <property type="match status" value="1"/>
</dbReference>
<keyword evidence="7 20" id="KW-0479">Metal-binding</keyword>
<feature type="binding site" evidence="21">
    <location>
        <position position="201"/>
    </location>
    <ligand>
        <name>Ca(2+)</name>
        <dbReference type="ChEBI" id="CHEBI:29108"/>
        <label>1</label>
    </ligand>
</feature>
<accession>A0A1U7SB71</accession>
<dbReference type="PANTHER" id="PTHR10201">
    <property type="entry name" value="MATRIX METALLOPROTEINASE"/>
    <property type="match status" value="1"/>
</dbReference>
<evidence type="ECO:0000256" key="8">
    <source>
        <dbReference type="ARBA" id="ARBA00022729"/>
    </source>
</evidence>
<dbReference type="GO" id="GO:0031012">
    <property type="term" value="C:extracellular matrix"/>
    <property type="evidence" value="ECO:0007669"/>
    <property type="project" value="InterPro"/>
</dbReference>
<dbReference type="GO" id="GO:0030198">
    <property type="term" value="P:extracellular matrix organization"/>
    <property type="evidence" value="ECO:0007669"/>
    <property type="project" value="TreeGrafter"/>
</dbReference>
<keyword evidence="8 25" id="KW-0732">Signal</keyword>
<dbReference type="SUPFAM" id="SSF55486">
    <property type="entry name" value="Metalloproteases ('zincins'), catalytic domain"/>
    <property type="match status" value="1"/>
</dbReference>
<evidence type="ECO:0000256" key="24">
    <source>
        <dbReference type="PROSITE-ProRule" id="PRU01011"/>
    </source>
</evidence>
<feature type="binding site" evidence="21">
    <location>
        <position position="194"/>
    </location>
    <ligand>
        <name>Ca(2+)</name>
        <dbReference type="ChEBI" id="CHEBI:29108"/>
        <label>2</label>
    </ligand>
</feature>
<feature type="binding site" evidence="21">
    <location>
        <position position="346"/>
    </location>
    <ligand>
        <name>Ca(2+)</name>
        <dbReference type="ChEBI" id="CHEBI:29108"/>
        <label>5</label>
    </ligand>
</feature>
<feature type="modified residue" description="Phosphotyrosine; by PKDCC" evidence="23">
    <location>
        <position position="375"/>
    </location>
</feature>
<keyword evidence="9" id="KW-0677">Repeat</keyword>
<gene>
    <name evidence="28" type="primary">LOC102386892</name>
</gene>
<keyword evidence="12 21" id="KW-0106">Calcium</keyword>
<dbReference type="InterPro" id="IPR021158">
    <property type="entry name" value="Pept_M10A_Zn_BS"/>
</dbReference>
<dbReference type="SUPFAM" id="SSF47090">
    <property type="entry name" value="PGBD-like"/>
    <property type="match status" value="1"/>
</dbReference>
<dbReference type="Gene3D" id="2.110.10.10">
    <property type="entry name" value="Hemopexin-like domain"/>
    <property type="match status" value="1"/>
</dbReference>
<sequence length="479" mass="54834">MKSLPVLLLAYAAFSYAFPVDIEKKKEEENMKLFKEYVKNYYSSEKDGEPASKWKNNRLVVDKIKKVQQFMGLEVTGKLDSHTMNLIQKPRCGFPDLAEFSTFAGEPKWGKNILTYRILNYTPDLAPQDVDAAVKKAFEVWSSVTPLKFIRTYEGAADIMISFAIREHKDFIPFDGPGGTLAHAFAPGSTIGGDAHFDDEEDWTLKSEGINLFHVAVHEFGHSLGLFHSTHPDALMYPIYRKADLAVFPLHQDDINGIQYLYGKSSNPIENDTEFNWPGEPTGPKEPAVPNACNPELTLDAVTTFRGEILFFKDKYFWRKHPAIKQVEFNVISSFWSQLSSGIDAAYEITDKDETFLFKGNEFWSVKGDAVLPGYPKKIHALGLSNDIKKIDAALYFANKRKIYYFVDNKIWSYDERSQSMDKKPKLIKNEFPGINGKVDAAFQNKNYYYFFHGKKQFEFDPNAKKVTRVLKTNFWFSC</sequence>
<keyword evidence="6" id="KW-0645">Protease</keyword>
<feature type="binding site" evidence="21">
    <location>
        <position position="344"/>
    </location>
    <ligand>
        <name>Ca(2+)</name>
        <dbReference type="ChEBI" id="CHEBI:29108"/>
        <label>4</label>
    </ligand>
</feature>
<evidence type="ECO:0000259" key="26">
    <source>
        <dbReference type="SMART" id="SM00235"/>
    </source>
</evidence>
<feature type="domain" description="Peptidase metallopeptidase" evidence="26">
    <location>
        <begin position="105"/>
        <end position="264"/>
    </location>
</feature>
<dbReference type="SUPFAM" id="SSF50923">
    <property type="entry name" value="Hemopexin-like domain"/>
    <property type="match status" value="1"/>
</dbReference>
<dbReference type="OrthoDB" id="406838at2759"/>
<dbReference type="PRINTS" id="PR00138">
    <property type="entry name" value="MATRIXIN"/>
</dbReference>
<evidence type="ECO:0000256" key="11">
    <source>
        <dbReference type="ARBA" id="ARBA00022833"/>
    </source>
</evidence>
<keyword evidence="10" id="KW-0378">Hydrolase</keyword>
<dbReference type="Pfam" id="PF00413">
    <property type="entry name" value="Peptidase_M10"/>
    <property type="match status" value="1"/>
</dbReference>
<evidence type="ECO:0000313" key="27">
    <source>
        <dbReference type="Proteomes" id="UP000189705"/>
    </source>
</evidence>
<evidence type="ECO:0000256" key="7">
    <source>
        <dbReference type="ARBA" id="ARBA00022723"/>
    </source>
</evidence>
<keyword evidence="27" id="KW-1185">Reference proteome</keyword>
<dbReference type="PROSITE" id="PS51642">
    <property type="entry name" value="HEMOPEXIN_2"/>
    <property type="match status" value="4"/>
</dbReference>
<dbReference type="RefSeq" id="XP_006038116.1">
    <property type="nucleotide sequence ID" value="XM_006038054.1"/>
</dbReference>
<evidence type="ECO:0000256" key="20">
    <source>
        <dbReference type="PIRSR" id="PIRSR001191-2"/>
    </source>
</evidence>
<feature type="binding site" evidence="21">
    <location>
        <position position="198"/>
    </location>
    <ligand>
        <name>Ca(2+)</name>
        <dbReference type="ChEBI" id="CHEBI:29108"/>
        <label>3</label>
    </ligand>
</feature>
<feature type="binding site" description="in inhibited form" evidence="21">
    <location>
        <position position="92"/>
    </location>
    <ligand>
        <name>Zn(2+)</name>
        <dbReference type="ChEBI" id="CHEBI:29105"/>
        <label>2</label>
        <note>catalytic</note>
    </ligand>
</feature>
<dbReference type="GO" id="GO:0030574">
    <property type="term" value="P:collagen catabolic process"/>
    <property type="evidence" value="ECO:0007669"/>
    <property type="project" value="UniProtKB-KW"/>
</dbReference>
<comment type="cofactor">
    <cofactor evidence="21">
        <name>Ca(2+)</name>
        <dbReference type="ChEBI" id="CHEBI:29108"/>
    </cofactor>
    <text evidence="21">Can bind about 5 Ca(2+) ions per subunit.</text>
</comment>
<dbReference type="InterPro" id="IPR018487">
    <property type="entry name" value="Hemopexin-like_repeat"/>
</dbReference>
<feature type="binding site" evidence="21">
    <location>
        <position position="236"/>
    </location>
    <ligand>
        <name>Zn(2+)</name>
        <dbReference type="ChEBI" id="CHEBI:29105"/>
        <label>2</label>
        <note>catalytic</note>
    </ligand>
</feature>
<dbReference type="GO" id="GO:0004222">
    <property type="term" value="F:metalloendopeptidase activity"/>
    <property type="evidence" value="ECO:0007669"/>
    <property type="project" value="InterPro"/>
</dbReference>
<feature type="binding site" evidence="21">
    <location>
        <position position="440"/>
    </location>
    <ligand>
        <name>Ca(2+)</name>
        <dbReference type="ChEBI" id="CHEBI:29108"/>
        <label>4</label>
    </ligand>
</feature>
<feature type="binding site" evidence="21">
    <location>
        <position position="192"/>
    </location>
    <ligand>
        <name>Ca(2+)</name>
        <dbReference type="ChEBI" id="CHEBI:29108"/>
        <label>2</label>
    </ligand>
</feature>
<keyword evidence="17" id="KW-0325">Glycoprotein</keyword>
<keyword evidence="15" id="KW-0865">Zymogen</keyword>
<evidence type="ECO:0000256" key="21">
    <source>
        <dbReference type="PIRSR" id="PIRSR621190-2"/>
    </source>
</evidence>
<keyword evidence="13" id="KW-0482">Metalloprotease</keyword>
<dbReference type="FunFam" id="2.110.10.10:FF:000002">
    <property type="entry name" value="Matrix metallopeptidase 3"/>
    <property type="match status" value="1"/>
</dbReference>
<evidence type="ECO:0000256" key="19">
    <source>
        <dbReference type="PIRSR" id="PIRSR001191-1"/>
    </source>
</evidence>
<feature type="binding site" evidence="21">
    <location>
        <position position="199"/>
    </location>
    <ligand>
        <name>Ca(2+)</name>
        <dbReference type="ChEBI" id="CHEBI:29108"/>
        <label>1</label>
    </ligand>
</feature>
<evidence type="ECO:0000256" key="13">
    <source>
        <dbReference type="ARBA" id="ARBA00023049"/>
    </source>
</evidence>